<comment type="subunit">
    <text evidence="1">Homodimer.</text>
</comment>
<dbReference type="PANTHER" id="PTHR42930:SF3">
    <property type="entry name" value="PHOSPHATE-SPECIFIC TRANSPORT SYSTEM ACCESSORY PROTEIN PHOU"/>
    <property type="match status" value="1"/>
</dbReference>
<dbReference type="PANTHER" id="PTHR42930">
    <property type="entry name" value="PHOSPHATE-SPECIFIC TRANSPORT SYSTEM ACCESSORY PROTEIN PHOU"/>
    <property type="match status" value="1"/>
</dbReference>
<reference evidence="3 4" key="1">
    <citation type="submission" date="2020-07" db="EMBL/GenBank/DDBJ databases">
        <title>Facklamia lactis sp. nov., isolated from raw milk.</title>
        <authorList>
            <person name="Doll E.V."/>
            <person name="Huptas C."/>
            <person name="Staib L."/>
            <person name="Wenning M."/>
            <person name="Scherer S."/>
        </authorList>
    </citation>
    <scope>NUCLEOTIDE SEQUENCE [LARGE SCALE GENOMIC DNA]</scope>
    <source>
        <strain evidence="3 4">DSM 104272</strain>
    </source>
</reference>
<organism evidence="3 4">
    <name type="scientific">Ruoffia tabacinasalis</name>
    <dbReference type="NCBI Taxonomy" id="87458"/>
    <lineage>
        <taxon>Bacteria</taxon>
        <taxon>Bacillati</taxon>
        <taxon>Bacillota</taxon>
        <taxon>Bacilli</taxon>
        <taxon>Lactobacillales</taxon>
        <taxon>Aerococcaceae</taxon>
        <taxon>Ruoffia</taxon>
    </lineage>
</organism>
<comment type="caution">
    <text evidence="3">The sequence shown here is derived from an EMBL/GenBank/DDBJ whole genome shotgun (WGS) entry which is preliminary data.</text>
</comment>
<dbReference type="NCBIfam" id="TIGR02135">
    <property type="entry name" value="phoU_full"/>
    <property type="match status" value="1"/>
</dbReference>
<dbReference type="EMBL" id="JACCEL010000019">
    <property type="protein sequence ID" value="MBG9978783.1"/>
    <property type="molecule type" value="Genomic_DNA"/>
</dbReference>
<name>A0ABS0LKN5_9LACT</name>
<dbReference type="Proteomes" id="UP000823401">
    <property type="component" value="Unassembled WGS sequence"/>
</dbReference>
<evidence type="ECO:0000313" key="4">
    <source>
        <dbReference type="Proteomes" id="UP000823401"/>
    </source>
</evidence>
<feature type="domain" description="PhoU" evidence="2">
    <location>
        <begin position="19"/>
        <end position="104"/>
    </location>
</feature>
<keyword evidence="4" id="KW-1185">Reference proteome</keyword>
<comment type="similarity">
    <text evidence="1">Belongs to the PhoU family.</text>
</comment>
<evidence type="ECO:0000256" key="1">
    <source>
        <dbReference type="PIRNR" id="PIRNR003107"/>
    </source>
</evidence>
<sequence>MREAFQEELDKFLDKLIMLSNFANESLHKAIKAFDENDNELAHEVISDDLRINALSVEIERDAYRLIALQQPVTGDLRKIFTVFSANSDVERIADHATSVAKTVIRRNPNEEKIERLDDIVKQMGEIAQGMITDVIQAFVNGDVRAARKIADRDNELDALQQQIYGIAAQTMEFDTEVIIGGINYIGVANNLERIGDYVTNICERIVYLHSGDIVELN</sequence>
<protein>
    <recommendedName>
        <fullName evidence="1">Phosphate-specific transport system accessory protein PhoU</fullName>
    </recommendedName>
</protein>
<dbReference type="Gene3D" id="1.20.58.220">
    <property type="entry name" value="Phosphate transport system protein phou homolog 2, domain 2"/>
    <property type="match status" value="1"/>
</dbReference>
<dbReference type="InterPro" id="IPR026022">
    <property type="entry name" value="PhoU_dom"/>
</dbReference>
<keyword evidence="1" id="KW-0963">Cytoplasm</keyword>
<dbReference type="RefSeq" id="WP_197104839.1">
    <property type="nucleotide sequence ID" value="NZ_JACCEL010000019.1"/>
</dbReference>
<dbReference type="InterPro" id="IPR028366">
    <property type="entry name" value="PhoU"/>
</dbReference>
<keyword evidence="1" id="KW-0813">Transport</keyword>
<dbReference type="PIRSF" id="PIRSF003107">
    <property type="entry name" value="PhoU"/>
    <property type="match status" value="1"/>
</dbReference>
<dbReference type="SUPFAM" id="SSF109755">
    <property type="entry name" value="PhoU-like"/>
    <property type="match status" value="1"/>
</dbReference>
<dbReference type="Pfam" id="PF01895">
    <property type="entry name" value="PhoU"/>
    <property type="match status" value="2"/>
</dbReference>
<comment type="subcellular location">
    <subcellularLocation>
        <location evidence="1">Cytoplasm</location>
    </subcellularLocation>
</comment>
<evidence type="ECO:0000259" key="2">
    <source>
        <dbReference type="Pfam" id="PF01895"/>
    </source>
</evidence>
<keyword evidence="1" id="KW-0592">Phosphate transport</keyword>
<dbReference type="InterPro" id="IPR038078">
    <property type="entry name" value="PhoU-like_sf"/>
</dbReference>
<accession>A0ABS0LKN5</accession>
<feature type="domain" description="PhoU" evidence="2">
    <location>
        <begin position="121"/>
        <end position="206"/>
    </location>
</feature>
<gene>
    <name evidence="3" type="primary">phoU</name>
    <name evidence="3" type="ORF">HYQ42_08260</name>
</gene>
<proteinExistence type="inferred from homology"/>
<evidence type="ECO:0000313" key="3">
    <source>
        <dbReference type="EMBL" id="MBG9978783.1"/>
    </source>
</evidence>
<comment type="function">
    <text evidence="1">Plays a role in the regulation of phosphate uptake.</text>
</comment>